<feature type="signal peptide" evidence="2">
    <location>
        <begin position="1"/>
        <end position="25"/>
    </location>
</feature>
<proteinExistence type="predicted"/>
<protein>
    <recommendedName>
        <fullName evidence="5">Secreted protein</fullName>
    </recommendedName>
</protein>
<gene>
    <name evidence="3" type="ORF">FA14DRAFT_181689</name>
</gene>
<dbReference type="AlphaFoldDB" id="A0A316VBU2"/>
<feature type="region of interest" description="Disordered" evidence="1">
    <location>
        <begin position="125"/>
        <end position="150"/>
    </location>
</feature>
<feature type="chain" id="PRO_5016414336" description="Secreted protein" evidence="2">
    <location>
        <begin position="26"/>
        <end position="263"/>
    </location>
</feature>
<evidence type="ECO:0000256" key="1">
    <source>
        <dbReference type="SAM" id="MobiDB-lite"/>
    </source>
</evidence>
<dbReference type="EMBL" id="KZ819605">
    <property type="protein sequence ID" value="PWN33025.1"/>
    <property type="molecule type" value="Genomic_DNA"/>
</dbReference>
<dbReference type="Proteomes" id="UP000245771">
    <property type="component" value="Unassembled WGS sequence"/>
</dbReference>
<dbReference type="RefSeq" id="XP_025353327.1">
    <property type="nucleotide sequence ID" value="XM_025501128.1"/>
</dbReference>
<reference evidence="3 4" key="1">
    <citation type="journal article" date="2018" name="Mol. Biol. Evol.">
        <title>Broad Genomic Sampling Reveals a Smut Pathogenic Ancestry of the Fungal Clade Ustilaginomycotina.</title>
        <authorList>
            <person name="Kijpornyongpan T."/>
            <person name="Mondo S.J."/>
            <person name="Barry K."/>
            <person name="Sandor L."/>
            <person name="Lee J."/>
            <person name="Lipzen A."/>
            <person name="Pangilinan J."/>
            <person name="LaButti K."/>
            <person name="Hainaut M."/>
            <person name="Henrissat B."/>
            <person name="Grigoriev I.V."/>
            <person name="Spatafora J.W."/>
            <person name="Aime M.C."/>
        </authorList>
    </citation>
    <scope>NUCLEOTIDE SEQUENCE [LARGE SCALE GENOMIC DNA]</scope>
    <source>
        <strain evidence="3 4">MCA 3882</strain>
    </source>
</reference>
<evidence type="ECO:0000313" key="4">
    <source>
        <dbReference type="Proteomes" id="UP000245771"/>
    </source>
</evidence>
<sequence length="263" mass="29453">MHTFYVRNALLYLFLSCMLVNVIKAVQEGQQQNTNTPSSAGHHRSVIGASASTSAVPLERVHLASQSRFIRIPTSHGESRYFGASEAEEHSNARNRVNSISRQRKGWKSTPENLANRYQYLKDRKEQRQTKDAALAHPHQGQVQVRDDRSKSRFTAEDHVMQSKSHLSQPVRKPIARKVSKTAVIIDHPDAVRQHKITQSPTSAFHKVHPTTNGASRDAAAPPRSSPNHSSSATSHESTNPQGELMSKHFGGWKTPSRKRKHE</sequence>
<evidence type="ECO:0000256" key="2">
    <source>
        <dbReference type="SAM" id="SignalP"/>
    </source>
</evidence>
<dbReference type="GeneID" id="37022909"/>
<organism evidence="3 4">
    <name type="scientific">Meira miltonrushii</name>
    <dbReference type="NCBI Taxonomy" id="1280837"/>
    <lineage>
        <taxon>Eukaryota</taxon>
        <taxon>Fungi</taxon>
        <taxon>Dikarya</taxon>
        <taxon>Basidiomycota</taxon>
        <taxon>Ustilaginomycotina</taxon>
        <taxon>Exobasidiomycetes</taxon>
        <taxon>Exobasidiales</taxon>
        <taxon>Brachybasidiaceae</taxon>
        <taxon>Meira</taxon>
    </lineage>
</organism>
<feature type="region of interest" description="Disordered" evidence="1">
    <location>
        <begin position="84"/>
        <end position="112"/>
    </location>
</feature>
<evidence type="ECO:0000313" key="3">
    <source>
        <dbReference type="EMBL" id="PWN33025.1"/>
    </source>
</evidence>
<feature type="compositionally biased region" description="Low complexity" evidence="1">
    <location>
        <begin position="215"/>
        <end position="241"/>
    </location>
</feature>
<feature type="region of interest" description="Disordered" evidence="1">
    <location>
        <begin position="197"/>
        <end position="263"/>
    </location>
</feature>
<accession>A0A316VBU2</accession>
<name>A0A316VBU2_9BASI</name>
<evidence type="ECO:0008006" key="5">
    <source>
        <dbReference type="Google" id="ProtNLM"/>
    </source>
</evidence>
<keyword evidence="2" id="KW-0732">Signal</keyword>
<keyword evidence="4" id="KW-1185">Reference proteome</keyword>
<dbReference type="InParanoid" id="A0A316VBU2"/>